<keyword evidence="7 9" id="KW-0408">Iron</keyword>
<protein>
    <submittedName>
        <fullName evidence="12">Cytochrome P450</fullName>
    </submittedName>
</protein>
<comment type="pathway">
    <text evidence="2">Secondary metabolite biosynthesis.</text>
</comment>
<feature type="chain" id="PRO_5007862611" evidence="11">
    <location>
        <begin position="22"/>
        <end position="512"/>
    </location>
</feature>
<name>A0A165MT57_9AGAM</name>
<evidence type="ECO:0000256" key="5">
    <source>
        <dbReference type="ARBA" id="ARBA00022723"/>
    </source>
</evidence>
<keyword evidence="11" id="KW-0732">Signal</keyword>
<dbReference type="CDD" id="cd11065">
    <property type="entry name" value="CYP64-like"/>
    <property type="match status" value="1"/>
</dbReference>
<dbReference type="PANTHER" id="PTHR46300">
    <property type="entry name" value="P450, PUTATIVE (EUROFUNG)-RELATED-RELATED"/>
    <property type="match status" value="1"/>
</dbReference>
<keyword evidence="5 9" id="KW-0479">Metal-binding</keyword>
<evidence type="ECO:0000313" key="12">
    <source>
        <dbReference type="EMBL" id="KZT18742.1"/>
    </source>
</evidence>
<organism evidence="12 13">
    <name type="scientific">Neolentinus lepideus HHB14362 ss-1</name>
    <dbReference type="NCBI Taxonomy" id="1314782"/>
    <lineage>
        <taxon>Eukaryota</taxon>
        <taxon>Fungi</taxon>
        <taxon>Dikarya</taxon>
        <taxon>Basidiomycota</taxon>
        <taxon>Agaricomycotina</taxon>
        <taxon>Agaricomycetes</taxon>
        <taxon>Gloeophyllales</taxon>
        <taxon>Gloeophyllaceae</taxon>
        <taxon>Neolentinus</taxon>
    </lineage>
</organism>
<dbReference type="InterPro" id="IPR036396">
    <property type="entry name" value="Cyt_P450_sf"/>
</dbReference>
<feature type="binding site" description="axial binding residue" evidence="9">
    <location>
        <position position="440"/>
    </location>
    <ligand>
        <name>heme</name>
        <dbReference type="ChEBI" id="CHEBI:30413"/>
    </ligand>
    <ligandPart>
        <name>Fe</name>
        <dbReference type="ChEBI" id="CHEBI:18248"/>
    </ligandPart>
</feature>
<reference evidence="12 13" key="1">
    <citation type="journal article" date="2016" name="Mol. Biol. Evol.">
        <title>Comparative Genomics of Early-Diverging Mushroom-Forming Fungi Provides Insights into the Origins of Lignocellulose Decay Capabilities.</title>
        <authorList>
            <person name="Nagy L.G."/>
            <person name="Riley R."/>
            <person name="Tritt A."/>
            <person name="Adam C."/>
            <person name="Daum C."/>
            <person name="Floudas D."/>
            <person name="Sun H."/>
            <person name="Yadav J.S."/>
            <person name="Pangilinan J."/>
            <person name="Larsson K.H."/>
            <person name="Matsuura K."/>
            <person name="Barry K."/>
            <person name="Labutti K."/>
            <person name="Kuo R."/>
            <person name="Ohm R.A."/>
            <person name="Bhattacharya S.S."/>
            <person name="Shirouzu T."/>
            <person name="Yoshinaga Y."/>
            <person name="Martin F.M."/>
            <person name="Grigoriev I.V."/>
            <person name="Hibbett D.S."/>
        </authorList>
    </citation>
    <scope>NUCLEOTIDE SEQUENCE [LARGE SCALE GENOMIC DNA]</scope>
    <source>
        <strain evidence="12 13">HHB14362 ss-1</strain>
    </source>
</reference>
<dbReference type="InterPro" id="IPR017972">
    <property type="entry name" value="Cyt_P450_CS"/>
</dbReference>
<keyword evidence="4 9" id="KW-0349">Heme</keyword>
<dbReference type="GO" id="GO:0020037">
    <property type="term" value="F:heme binding"/>
    <property type="evidence" value="ECO:0007669"/>
    <property type="project" value="InterPro"/>
</dbReference>
<sequence length="512" mass="57872">MNSALLALLVGIVCTILFVRSRSKTGHLPLPPGPKPLPLVGNVLDIPLKQMWFAATEWAKQYGDVVYVHVFGVALVFLNTSDAAFDLMEKRGAIYSDKPRLVMTGELCGCESMVAFTRYGDKMRRYRRLFQRAFGPASIKTYFPLLEMESAPFLRRLITTPTHYNEHIRRYTGSLVLNVVYGYQVTSNNDPNLALAEECVDLLSNRLASGGGIWPVDVLPLLQHMPEWMPGAGFLRNAKLWKAKMQEFVDRPYEYVKDQMARGTAVPSFCSTLLEQDGKSVDQQAENDIKWAANSMYSAAGDTTIAAISHFILAMILHPEVLQKAQQEIDTVIGRDRLPNCNDRPNLPYIEAIMHECLRWGVPVPLGLPHRLMEGDVYRDMYIPQGALVFANIWAMLRDEKLYPNPDEFYPERFLEKVDEVTERKRDPRNYAFGFGRRRCPGNHLADASVWLLIACMCATLDITKAIDDHGNVIEPDVKFDNSVFRGPTPFICGIRPRSEQALRLISHDATA</sequence>
<dbReference type="GO" id="GO:0005506">
    <property type="term" value="F:iron ion binding"/>
    <property type="evidence" value="ECO:0007669"/>
    <property type="project" value="InterPro"/>
</dbReference>
<evidence type="ECO:0000313" key="13">
    <source>
        <dbReference type="Proteomes" id="UP000076761"/>
    </source>
</evidence>
<dbReference type="STRING" id="1314782.A0A165MT57"/>
<evidence type="ECO:0000256" key="6">
    <source>
        <dbReference type="ARBA" id="ARBA00023002"/>
    </source>
</evidence>
<evidence type="ECO:0000256" key="7">
    <source>
        <dbReference type="ARBA" id="ARBA00023004"/>
    </source>
</evidence>
<keyword evidence="8 10" id="KW-0503">Monooxygenase</keyword>
<dbReference type="InterPro" id="IPR002401">
    <property type="entry name" value="Cyt_P450_E_grp-I"/>
</dbReference>
<dbReference type="Gene3D" id="1.10.630.10">
    <property type="entry name" value="Cytochrome P450"/>
    <property type="match status" value="1"/>
</dbReference>
<comment type="similarity">
    <text evidence="3 10">Belongs to the cytochrome P450 family.</text>
</comment>
<feature type="signal peptide" evidence="11">
    <location>
        <begin position="1"/>
        <end position="21"/>
    </location>
</feature>
<dbReference type="SUPFAM" id="SSF48264">
    <property type="entry name" value="Cytochrome P450"/>
    <property type="match status" value="1"/>
</dbReference>
<dbReference type="Proteomes" id="UP000076761">
    <property type="component" value="Unassembled WGS sequence"/>
</dbReference>
<dbReference type="OrthoDB" id="2789670at2759"/>
<dbReference type="EMBL" id="KV425663">
    <property type="protein sequence ID" value="KZT18742.1"/>
    <property type="molecule type" value="Genomic_DNA"/>
</dbReference>
<dbReference type="GO" id="GO:0004497">
    <property type="term" value="F:monooxygenase activity"/>
    <property type="evidence" value="ECO:0007669"/>
    <property type="project" value="UniProtKB-KW"/>
</dbReference>
<dbReference type="InterPro" id="IPR050364">
    <property type="entry name" value="Cytochrome_P450_fung"/>
</dbReference>
<evidence type="ECO:0000256" key="2">
    <source>
        <dbReference type="ARBA" id="ARBA00005179"/>
    </source>
</evidence>
<dbReference type="PRINTS" id="PR00385">
    <property type="entry name" value="P450"/>
</dbReference>
<evidence type="ECO:0000256" key="4">
    <source>
        <dbReference type="ARBA" id="ARBA00022617"/>
    </source>
</evidence>
<keyword evidence="6 10" id="KW-0560">Oxidoreductase</keyword>
<dbReference type="GO" id="GO:0016705">
    <property type="term" value="F:oxidoreductase activity, acting on paired donors, with incorporation or reduction of molecular oxygen"/>
    <property type="evidence" value="ECO:0007669"/>
    <property type="project" value="InterPro"/>
</dbReference>
<accession>A0A165MT57</accession>
<dbReference type="Pfam" id="PF00067">
    <property type="entry name" value="p450"/>
    <property type="match status" value="1"/>
</dbReference>
<dbReference type="PANTHER" id="PTHR46300:SF7">
    <property type="entry name" value="P450, PUTATIVE (EUROFUNG)-RELATED"/>
    <property type="match status" value="1"/>
</dbReference>
<comment type="cofactor">
    <cofactor evidence="1 9">
        <name>heme</name>
        <dbReference type="ChEBI" id="CHEBI:30413"/>
    </cofactor>
</comment>
<gene>
    <name evidence="12" type="ORF">NEOLEDRAFT_1142986</name>
</gene>
<evidence type="ECO:0000256" key="1">
    <source>
        <dbReference type="ARBA" id="ARBA00001971"/>
    </source>
</evidence>
<dbReference type="AlphaFoldDB" id="A0A165MT57"/>
<dbReference type="InParanoid" id="A0A165MT57"/>
<evidence type="ECO:0000256" key="3">
    <source>
        <dbReference type="ARBA" id="ARBA00010617"/>
    </source>
</evidence>
<dbReference type="PRINTS" id="PR00463">
    <property type="entry name" value="EP450I"/>
</dbReference>
<evidence type="ECO:0000256" key="10">
    <source>
        <dbReference type="RuleBase" id="RU000461"/>
    </source>
</evidence>
<evidence type="ECO:0000256" key="11">
    <source>
        <dbReference type="SAM" id="SignalP"/>
    </source>
</evidence>
<evidence type="ECO:0000256" key="9">
    <source>
        <dbReference type="PIRSR" id="PIRSR602401-1"/>
    </source>
</evidence>
<proteinExistence type="inferred from homology"/>
<dbReference type="PROSITE" id="PS00086">
    <property type="entry name" value="CYTOCHROME_P450"/>
    <property type="match status" value="1"/>
</dbReference>
<dbReference type="InterPro" id="IPR001128">
    <property type="entry name" value="Cyt_P450"/>
</dbReference>
<keyword evidence="13" id="KW-1185">Reference proteome</keyword>
<evidence type="ECO:0000256" key="8">
    <source>
        <dbReference type="ARBA" id="ARBA00023033"/>
    </source>
</evidence>